<accession>A0AAJ1Q2Z6</accession>
<dbReference type="SUPFAM" id="SSF52540">
    <property type="entry name" value="P-loop containing nucleoside triphosphate hydrolases"/>
    <property type="match status" value="1"/>
</dbReference>
<dbReference type="InterPro" id="IPR017871">
    <property type="entry name" value="ABC_transporter-like_CS"/>
</dbReference>
<dbReference type="PROSITE" id="PS50893">
    <property type="entry name" value="ABC_TRANSPORTER_2"/>
    <property type="match status" value="1"/>
</dbReference>
<keyword evidence="2" id="KW-1003">Cell membrane</keyword>
<dbReference type="GO" id="GO:0016887">
    <property type="term" value="F:ATP hydrolysis activity"/>
    <property type="evidence" value="ECO:0007669"/>
    <property type="project" value="InterPro"/>
</dbReference>
<dbReference type="InterPro" id="IPR003439">
    <property type="entry name" value="ABC_transporter-like_ATP-bd"/>
</dbReference>
<evidence type="ECO:0000256" key="5">
    <source>
        <dbReference type="ARBA" id="ARBA00022885"/>
    </source>
</evidence>
<organism evidence="9 10">
    <name type="scientific">Facklamia hominis</name>
    <dbReference type="NCBI Taxonomy" id="178214"/>
    <lineage>
        <taxon>Bacteria</taxon>
        <taxon>Bacillati</taxon>
        <taxon>Bacillota</taxon>
        <taxon>Bacilli</taxon>
        <taxon>Lactobacillales</taxon>
        <taxon>Aerococcaceae</taxon>
        <taxon>Facklamia</taxon>
    </lineage>
</organism>
<dbReference type="InterPro" id="IPR003593">
    <property type="entry name" value="AAA+_ATPase"/>
</dbReference>
<proteinExistence type="predicted"/>
<dbReference type="InterPro" id="IPR012693">
    <property type="entry name" value="ABC_transpr_PhnC"/>
</dbReference>
<comment type="caution">
    <text evidence="9">The sequence shown here is derived from an EMBL/GenBank/DDBJ whole genome shotgun (WGS) entry which is preliminary data.</text>
</comment>
<dbReference type="InterPro" id="IPR050086">
    <property type="entry name" value="MetN_ABC_transporter-like"/>
</dbReference>
<keyword evidence="6" id="KW-1278">Translocase</keyword>
<evidence type="ECO:0000256" key="4">
    <source>
        <dbReference type="ARBA" id="ARBA00022840"/>
    </source>
</evidence>
<keyword evidence="5" id="KW-0918">Phosphonate transport</keyword>
<name>A0AAJ1Q2Z6_9LACT</name>
<dbReference type="NCBIfam" id="TIGR02315">
    <property type="entry name" value="ABC_phnC"/>
    <property type="match status" value="1"/>
</dbReference>
<protein>
    <submittedName>
        <fullName evidence="9">Phosphonate ABC transporter ATP-binding protein</fullName>
    </submittedName>
</protein>
<dbReference type="GO" id="GO:0016020">
    <property type="term" value="C:membrane"/>
    <property type="evidence" value="ECO:0007669"/>
    <property type="project" value="InterPro"/>
</dbReference>
<dbReference type="GO" id="GO:0005524">
    <property type="term" value="F:ATP binding"/>
    <property type="evidence" value="ECO:0007669"/>
    <property type="project" value="UniProtKB-KW"/>
</dbReference>
<keyword evidence="4 9" id="KW-0067">ATP-binding</keyword>
<dbReference type="Pfam" id="PF00005">
    <property type="entry name" value="ABC_tran"/>
    <property type="match status" value="1"/>
</dbReference>
<evidence type="ECO:0000256" key="6">
    <source>
        <dbReference type="ARBA" id="ARBA00022967"/>
    </source>
</evidence>
<dbReference type="PANTHER" id="PTHR43166">
    <property type="entry name" value="AMINO ACID IMPORT ATP-BINDING PROTEIN"/>
    <property type="match status" value="1"/>
</dbReference>
<evidence type="ECO:0000313" key="10">
    <source>
        <dbReference type="Proteomes" id="UP001229251"/>
    </source>
</evidence>
<dbReference type="Proteomes" id="UP001229251">
    <property type="component" value="Unassembled WGS sequence"/>
</dbReference>
<sequence length="252" mass="28152">MIEFTNVDKVYPGGYKALSNINLTIEDGEFVAIIGRSGAGKSTFIRTINKMHDISQGQLKVNGVDVSQLKGRELRAFRRNIGMIFQHFNLVDRISALNNVLTSFVPDLNPAQKIFGLYTEDMKLRSLEALDSVDILDKAFTRTDQLSGGQKQRVALARTIVQHPQIILADEPIASLDPVTAKQVMTYFKELNKKQNMTILLNIHDVEMGLAYASKVLGIKDGQVVFYDDPQKVTPQVLNEIYENNPIDQGLA</sequence>
<dbReference type="PROSITE" id="PS00211">
    <property type="entry name" value="ABC_TRANSPORTER_1"/>
    <property type="match status" value="1"/>
</dbReference>
<gene>
    <name evidence="9" type="primary">phnC</name>
    <name evidence="9" type="ORF">QP433_01810</name>
</gene>
<evidence type="ECO:0000256" key="3">
    <source>
        <dbReference type="ARBA" id="ARBA00022741"/>
    </source>
</evidence>
<dbReference type="CDD" id="cd03256">
    <property type="entry name" value="ABC_PhnC_transporter"/>
    <property type="match status" value="1"/>
</dbReference>
<dbReference type="SMART" id="SM00382">
    <property type="entry name" value="AAA"/>
    <property type="match status" value="1"/>
</dbReference>
<dbReference type="PANTHER" id="PTHR43166:SF6">
    <property type="entry name" value="PHOSPHONATES IMPORT ATP-BINDING PROTEIN PHNC"/>
    <property type="match status" value="1"/>
</dbReference>
<evidence type="ECO:0000256" key="2">
    <source>
        <dbReference type="ARBA" id="ARBA00022475"/>
    </source>
</evidence>
<dbReference type="AlphaFoldDB" id="A0AAJ1Q2Z6"/>
<dbReference type="InterPro" id="IPR027417">
    <property type="entry name" value="P-loop_NTPase"/>
</dbReference>
<keyword evidence="7" id="KW-0472">Membrane</keyword>
<keyword evidence="3" id="KW-0547">Nucleotide-binding</keyword>
<dbReference type="GO" id="GO:0015416">
    <property type="term" value="F:ABC-type phosphonate transporter activity"/>
    <property type="evidence" value="ECO:0007669"/>
    <property type="project" value="InterPro"/>
</dbReference>
<feature type="domain" description="ABC transporter" evidence="8">
    <location>
        <begin position="2"/>
        <end position="246"/>
    </location>
</feature>
<evidence type="ECO:0000313" key="9">
    <source>
        <dbReference type="EMBL" id="MDK7186712.1"/>
    </source>
</evidence>
<evidence type="ECO:0000256" key="7">
    <source>
        <dbReference type="ARBA" id="ARBA00023136"/>
    </source>
</evidence>
<evidence type="ECO:0000259" key="8">
    <source>
        <dbReference type="PROSITE" id="PS50893"/>
    </source>
</evidence>
<dbReference type="RefSeq" id="WP_285065363.1">
    <property type="nucleotide sequence ID" value="NZ_JASOOE010000003.1"/>
</dbReference>
<keyword evidence="1" id="KW-0813">Transport</keyword>
<evidence type="ECO:0000256" key="1">
    <source>
        <dbReference type="ARBA" id="ARBA00022448"/>
    </source>
</evidence>
<dbReference type="EMBL" id="JASOOE010000003">
    <property type="protein sequence ID" value="MDK7186712.1"/>
    <property type="molecule type" value="Genomic_DNA"/>
</dbReference>
<reference evidence="9" key="1">
    <citation type="submission" date="2023-05" db="EMBL/GenBank/DDBJ databases">
        <title>Cataloging the Phylogenetic Diversity of Human Bladder Bacteria.</title>
        <authorList>
            <person name="Du J."/>
        </authorList>
    </citation>
    <scope>NUCLEOTIDE SEQUENCE</scope>
    <source>
        <strain evidence="9">UMB1231</strain>
    </source>
</reference>
<dbReference type="Gene3D" id="3.40.50.300">
    <property type="entry name" value="P-loop containing nucleotide triphosphate hydrolases"/>
    <property type="match status" value="1"/>
</dbReference>